<dbReference type="EMBL" id="CADCXU010028890">
    <property type="protein sequence ID" value="CAB0015307.1"/>
    <property type="molecule type" value="Genomic_DNA"/>
</dbReference>
<accession>A0A6H5HFC9</accession>
<feature type="compositionally biased region" description="Basic and acidic residues" evidence="1">
    <location>
        <begin position="1"/>
        <end position="11"/>
    </location>
</feature>
<reference evidence="2 3" key="1">
    <citation type="submission" date="2020-02" db="EMBL/GenBank/DDBJ databases">
        <authorList>
            <person name="Ferguson B K."/>
        </authorList>
    </citation>
    <scope>NUCLEOTIDE SEQUENCE [LARGE SCALE GENOMIC DNA]</scope>
</reference>
<evidence type="ECO:0000256" key="1">
    <source>
        <dbReference type="SAM" id="MobiDB-lite"/>
    </source>
</evidence>
<name>A0A6H5HFC9_9HEMI</name>
<keyword evidence="3" id="KW-1185">Reference proteome</keyword>
<sequence length="65" mass="7585">MSPEVRSEVAQRMKPRPSRPNPITPSGSWFQLDKRQPPSLHYRLVSSTISTPETRVVFELMPFFR</sequence>
<feature type="non-terminal residue" evidence="2">
    <location>
        <position position="65"/>
    </location>
</feature>
<protein>
    <submittedName>
        <fullName evidence="2">Uncharacterized protein</fullName>
    </submittedName>
</protein>
<feature type="region of interest" description="Disordered" evidence="1">
    <location>
        <begin position="1"/>
        <end position="31"/>
    </location>
</feature>
<dbReference type="AlphaFoldDB" id="A0A6H5HFC9"/>
<evidence type="ECO:0000313" key="2">
    <source>
        <dbReference type="EMBL" id="CAB0015307.1"/>
    </source>
</evidence>
<evidence type="ECO:0000313" key="3">
    <source>
        <dbReference type="Proteomes" id="UP000479000"/>
    </source>
</evidence>
<organism evidence="2 3">
    <name type="scientific">Nesidiocoris tenuis</name>
    <dbReference type="NCBI Taxonomy" id="355587"/>
    <lineage>
        <taxon>Eukaryota</taxon>
        <taxon>Metazoa</taxon>
        <taxon>Ecdysozoa</taxon>
        <taxon>Arthropoda</taxon>
        <taxon>Hexapoda</taxon>
        <taxon>Insecta</taxon>
        <taxon>Pterygota</taxon>
        <taxon>Neoptera</taxon>
        <taxon>Paraneoptera</taxon>
        <taxon>Hemiptera</taxon>
        <taxon>Heteroptera</taxon>
        <taxon>Panheteroptera</taxon>
        <taxon>Cimicomorpha</taxon>
        <taxon>Miridae</taxon>
        <taxon>Dicyphina</taxon>
        <taxon>Nesidiocoris</taxon>
    </lineage>
</organism>
<proteinExistence type="predicted"/>
<gene>
    <name evidence="2" type="ORF">NTEN_LOCUS19647</name>
</gene>
<dbReference type="Proteomes" id="UP000479000">
    <property type="component" value="Unassembled WGS sequence"/>
</dbReference>